<organism evidence="1 2">
    <name type="scientific">Caerostris extrusa</name>
    <name type="common">Bark spider</name>
    <name type="synonym">Caerostris bankana</name>
    <dbReference type="NCBI Taxonomy" id="172846"/>
    <lineage>
        <taxon>Eukaryota</taxon>
        <taxon>Metazoa</taxon>
        <taxon>Ecdysozoa</taxon>
        <taxon>Arthropoda</taxon>
        <taxon>Chelicerata</taxon>
        <taxon>Arachnida</taxon>
        <taxon>Araneae</taxon>
        <taxon>Araneomorphae</taxon>
        <taxon>Entelegynae</taxon>
        <taxon>Araneoidea</taxon>
        <taxon>Araneidae</taxon>
        <taxon>Caerostris</taxon>
    </lineage>
</organism>
<accession>A0AAV4VRR2</accession>
<comment type="caution">
    <text evidence="1">The sequence shown here is derived from an EMBL/GenBank/DDBJ whole genome shotgun (WGS) entry which is preliminary data.</text>
</comment>
<sequence>MCERDKLHIRNPILDWTSAAYHATLAIHHHHHPSQFVKKNSMDWAHTPVMNRRLLVNRPYEVFFPQGI</sequence>
<evidence type="ECO:0000313" key="2">
    <source>
        <dbReference type="Proteomes" id="UP001054945"/>
    </source>
</evidence>
<keyword evidence="2" id="KW-1185">Reference proteome</keyword>
<protein>
    <submittedName>
        <fullName evidence="1">Uncharacterized protein</fullName>
    </submittedName>
</protein>
<dbReference type="EMBL" id="BPLR01015030">
    <property type="protein sequence ID" value="GIY73075.1"/>
    <property type="molecule type" value="Genomic_DNA"/>
</dbReference>
<dbReference type="Proteomes" id="UP001054945">
    <property type="component" value="Unassembled WGS sequence"/>
</dbReference>
<gene>
    <name evidence="1" type="ORF">CEXT_250181</name>
</gene>
<proteinExistence type="predicted"/>
<evidence type="ECO:0000313" key="1">
    <source>
        <dbReference type="EMBL" id="GIY73075.1"/>
    </source>
</evidence>
<name>A0AAV4VRR2_CAEEX</name>
<dbReference type="AlphaFoldDB" id="A0AAV4VRR2"/>
<reference evidence="1 2" key="1">
    <citation type="submission" date="2021-06" db="EMBL/GenBank/DDBJ databases">
        <title>Caerostris extrusa draft genome.</title>
        <authorList>
            <person name="Kono N."/>
            <person name="Arakawa K."/>
        </authorList>
    </citation>
    <scope>NUCLEOTIDE SEQUENCE [LARGE SCALE GENOMIC DNA]</scope>
</reference>